<evidence type="ECO:0000256" key="2">
    <source>
        <dbReference type="ARBA" id="ARBA00023043"/>
    </source>
</evidence>
<keyword evidence="4" id="KW-0472">Membrane</keyword>
<dbReference type="EMBL" id="JBBHLL010000030">
    <property type="protein sequence ID" value="KAK7827436.1"/>
    <property type="molecule type" value="Genomic_DNA"/>
</dbReference>
<dbReference type="GO" id="GO:0098703">
    <property type="term" value="P:calcium ion import across plasma membrane"/>
    <property type="evidence" value="ECO:0007669"/>
    <property type="project" value="TreeGrafter"/>
</dbReference>
<reference evidence="5 6" key="1">
    <citation type="journal article" date="2023" name="bioRxiv">
        <title>Conserved and derived expression patterns and positive selection on dental genes reveal complex evolutionary context of ever-growing rodent molars.</title>
        <authorList>
            <person name="Calamari Z.T."/>
            <person name="Song A."/>
            <person name="Cohen E."/>
            <person name="Akter M."/>
            <person name="Roy R.D."/>
            <person name="Hallikas O."/>
            <person name="Christensen M.M."/>
            <person name="Li P."/>
            <person name="Marangoni P."/>
            <person name="Jernvall J."/>
            <person name="Klein O.D."/>
        </authorList>
    </citation>
    <scope>NUCLEOTIDE SEQUENCE [LARGE SCALE GENOMIC DNA]</scope>
    <source>
        <strain evidence="5">V071</strain>
    </source>
</reference>
<proteinExistence type="predicted"/>
<dbReference type="GO" id="GO:0005886">
    <property type="term" value="C:plasma membrane"/>
    <property type="evidence" value="ECO:0007669"/>
    <property type="project" value="TreeGrafter"/>
</dbReference>
<comment type="caution">
    <text evidence="5">The sequence shown here is derived from an EMBL/GenBank/DDBJ whole genome shotgun (WGS) entry which is preliminary data.</text>
</comment>
<dbReference type="AlphaFoldDB" id="A0AAW0JN14"/>
<feature type="region of interest" description="Disordered" evidence="3">
    <location>
        <begin position="267"/>
        <end position="307"/>
    </location>
</feature>
<keyword evidence="2" id="KW-0040">ANK repeat</keyword>
<name>A0AAW0JN14_MYOGA</name>
<feature type="transmembrane region" description="Helical" evidence="4">
    <location>
        <begin position="57"/>
        <end position="76"/>
    </location>
</feature>
<protein>
    <recommendedName>
        <fullName evidence="7">Transient receptor potential cation channel subfamily V member 2</fullName>
    </recommendedName>
</protein>
<evidence type="ECO:0000256" key="3">
    <source>
        <dbReference type="SAM" id="MobiDB-lite"/>
    </source>
</evidence>
<dbReference type="PRINTS" id="PR01768">
    <property type="entry name" value="TRPVRECEPTOR"/>
</dbReference>
<gene>
    <name evidence="5" type="ORF">U0070_026642</name>
</gene>
<dbReference type="Proteomes" id="UP001488838">
    <property type="component" value="Unassembled WGS sequence"/>
</dbReference>
<dbReference type="InterPro" id="IPR008347">
    <property type="entry name" value="TrpV1-4"/>
</dbReference>
<dbReference type="GO" id="GO:0005262">
    <property type="term" value="F:calcium channel activity"/>
    <property type="evidence" value="ECO:0007669"/>
    <property type="project" value="TreeGrafter"/>
</dbReference>
<keyword evidence="6" id="KW-1185">Reference proteome</keyword>
<dbReference type="InterPro" id="IPR024862">
    <property type="entry name" value="TRPV"/>
</dbReference>
<dbReference type="PANTHER" id="PTHR10582:SF5">
    <property type="entry name" value="TRANSIENT RECEPTOR POTENTIAL CATION CHANNEL SUBFAMILY V MEMBER 2"/>
    <property type="match status" value="1"/>
</dbReference>
<evidence type="ECO:0000313" key="5">
    <source>
        <dbReference type="EMBL" id="KAK7827436.1"/>
    </source>
</evidence>
<accession>A0AAW0JN14</accession>
<evidence type="ECO:0008006" key="7">
    <source>
        <dbReference type="Google" id="ProtNLM"/>
    </source>
</evidence>
<evidence type="ECO:0000256" key="4">
    <source>
        <dbReference type="SAM" id="Phobius"/>
    </source>
</evidence>
<keyword evidence="1" id="KW-0677">Repeat</keyword>
<dbReference type="PANTHER" id="PTHR10582">
    <property type="entry name" value="TRANSIENT RECEPTOR POTENTIAL ION CHANNEL PROTEIN"/>
    <property type="match status" value="1"/>
</dbReference>
<evidence type="ECO:0000313" key="6">
    <source>
        <dbReference type="Proteomes" id="UP001488838"/>
    </source>
</evidence>
<keyword evidence="4" id="KW-1133">Transmembrane helix</keyword>
<sequence>MTDLAPDRRSPLEVVEAVNGGCCQVARRLIHILSPPSLVQALLTVLSQVLRLVETEWYLPLLVSSLVLGWLNLLYYTRGFQHTGIYSVMIQKVRDGGGPALVSLSREAQSPKAPAGNNTTVTEEPVAGREEEEVPYGGILDASLELFKFTIGMGELAFQEQLRFRGVVLLLLLAYVLLTYVLLLNMLIALMSETVNSVATDSWSIWKLQKAISVLEMENGYWWCRRKRHRSGRLLKVGTRWDGVPDERWCFRVEEVNWAAWEKTLPTLSEDPTGASSPGYEKNPTSKPGKSHATEKDHLPLQVLQSH</sequence>
<keyword evidence="4" id="KW-0812">Transmembrane</keyword>
<evidence type="ECO:0000256" key="1">
    <source>
        <dbReference type="ARBA" id="ARBA00022737"/>
    </source>
</evidence>
<organism evidence="5 6">
    <name type="scientific">Myodes glareolus</name>
    <name type="common">Bank vole</name>
    <name type="synonym">Clethrionomys glareolus</name>
    <dbReference type="NCBI Taxonomy" id="447135"/>
    <lineage>
        <taxon>Eukaryota</taxon>
        <taxon>Metazoa</taxon>
        <taxon>Chordata</taxon>
        <taxon>Craniata</taxon>
        <taxon>Vertebrata</taxon>
        <taxon>Euteleostomi</taxon>
        <taxon>Mammalia</taxon>
        <taxon>Eutheria</taxon>
        <taxon>Euarchontoglires</taxon>
        <taxon>Glires</taxon>
        <taxon>Rodentia</taxon>
        <taxon>Myomorpha</taxon>
        <taxon>Muroidea</taxon>
        <taxon>Cricetidae</taxon>
        <taxon>Arvicolinae</taxon>
        <taxon>Myodes</taxon>
    </lineage>
</organism>
<feature type="transmembrane region" description="Helical" evidence="4">
    <location>
        <begin position="167"/>
        <end position="191"/>
    </location>
</feature>